<gene>
    <name evidence="1" type="ORF">pEaSNUABM2_00081</name>
</gene>
<proteinExistence type="predicted"/>
<dbReference type="Proteomes" id="UP000827974">
    <property type="component" value="Segment"/>
</dbReference>
<reference evidence="1 2" key="1">
    <citation type="submission" date="2021-06" db="EMBL/GenBank/DDBJ databases">
        <title>Complete genome sequence of Erwinia phage pEa_SNUABM_2.</title>
        <authorList>
            <person name="Kim S.G."/>
            <person name="Park S.C."/>
        </authorList>
    </citation>
    <scope>NUCLEOTIDE SEQUENCE [LARGE SCALE GENOMIC DNA]</scope>
</reference>
<sequence>MISNKGASLAAINGGFPATAIAANTLHIALFKGPKPDFNQIFSQLPGSGWNLKAVTALGLTQANFLGSIAFAAMTPVVNVGPRTVTLPFAGNAATLTGVADGTPTYYVARIVAAAGAASASWVNFVLSSSTGTLLAGPAWMGTVGDQGSDAELQFIGGTIKTGQAYRFLDMTFQL</sequence>
<protein>
    <submittedName>
        <fullName evidence="1">Uncharacterized protein</fullName>
    </submittedName>
</protein>
<organism evidence="1 2">
    <name type="scientific">Erwinia phage pEa_SNUABM_2</name>
    <dbReference type="NCBI Taxonomy" id="2869547"/>
    <lineage>
        <taxon>Viruses</taxon>
        <taxon>Duplodnaviria</taxon>
        <taxon>Heunggongvirae</taxon>
        <taxon>Uroviricota</taxon>
        <taxon>Caudoviricetes</taxon>
        <taxon>Alexandravirus</taxon>
        <taxon>Alexandravirus SNUABM2</taxon>
    </lineage>
</organism>
<accession>A0AAE7XPJ7</accession>
<keyword evidence="2" id="KW-1185">Reference proteome</keyword>
<name>A0AAE7XPJ7_9CAUD</name>
<evidence type="ECO:0000313" key="1">
    <source>
        <dbReference type="EMBL" id="QZE59325.1"/>
    </source>
</evidence>
<evidence type="ECO:0000313" key="2">
    <source>
        <dbReference type="Proteomes" id="UP000827974"/>
    </source>
</evidence>
<dbReference type="EMBL" id="MZ443786">
    <property type="protein sequence ID" value="QZE59325.1"/>
    <property type="molecule type" value="Genomic_DNA"/>
</dbReference>